<dbReference type="InterPro" id="IPR004450">
    <property type="entry name" value="Thr_synthase-like"/>
</dbReference>
<feature type="domain" description="Threonine synthase N-terminal" evidence="10">
    <location>
        <begin position="3"/>
        <end position="41"/>
    </location>
</feature>
<dbReference type="AlphaFoldDB" id="A0A381NEF2"/>
<evidence type="ECO:0000256" key="2">
    <source>
        <dbReference type="ARBA" id="ARBA00004979"/>
    </source>
</evidence>
<comment type="cofactor">
    <cofactor evidence="1">
        <name>pyridoxal 5'-phosphate</name>
        <dbReference type="ChEBI" id="CHEBI:597326"/>
    </cofactor>
</comment>
<evidence type="ECO:0000256" key="4">
    <source>
        <dbReference type="ARBA" id="ARBA00013028"/>
    </source>
</evidence>
<dbReference type="Gene3D" id="3.40.50.1100">
    <property type="match status" value="2"/>
</dbReference>
<keyword evidence="6" id="KW-0791">Threonine biosynthesis</keyword>
<dbReference type="Pfam" id="PF24857">
    <property type="entry name" value="THR4_C"/>
    <property type="match status" value="1"/>
</dbReference>
<evidence type="ECO:0000259" key="9">
    <source>
        <dbReference type="Pfam" id="PF00291"/>
    </source>
</evidence>
<dbReference type="InterPro" id="IPR001926">
    <property type="entry name" value="TrpB-like_PALP"/>
</dbReference>
<dbReference type="SUPFAM" id="SSF53686">
    <property type="entry name" value="Tryptophan synthase beta subunit-like PLP-dependent enzymes"/>
    <property type="match status" value="1"/>
</dbReference>
<gene>
    <name evidence="11" type="ORF">METZ01_LOCUS5796</name>
</gene>
<dbReference type="Pfam" id="PF14821">
    <property type="entry name" value="Thr_synth_N"/>
    <property type="match status" value="1"/>
</dbReference>
<dbReference type="EC" id="4.2.3.1" evidence="4"/>
<dbReference type="InterPro" id="IPR037158">
    <property type="entry name" value="Thr_synth_N_sf"/>
</dbReference>
<dbReference type="InterPro" id="IPR036052">
    <property type="entry name" value="TrpB-like_PALP_sf"/>
</dbReference>
<dbReference type="NCBIfam" id="TIGR00260">
    <property type="entry name" value="thrC"/>
    <property type="match status" value="1"/>
</dbReference>
<evidence type="ECO:0000256" key="6">
    <source>
        <dbReference type="ARBA" id="ARBA00022697"/>
    </source>
</evidence>
<dbReference type="PROSITE" id="PS00165">
    <property type="entry name" value="DEHYDRATASE_SER_THR"/>
    <property type="match status" value="1"/>
</dbReference>
<sequence length="424" mass="48188">MAQIENLNSLTYQEITTEILHQFVSDEINKKDFENIVNNAYQVFDSKDVVNLVKLEDQRWILELFHGPTLAFKDVAMQLLGTLLEHFAQKKETKIAVLGATSGDTGSAAISACSRYQNVEVFILYPHERITEVQRKQMTTTQAKNVHALSVQTDFDGCQAMVKQLFLDESILSNQTRFVAANSINWARCMTQSVYYFWTYLRLKEELNQMIFSIPSGNFGHAYAGWLAKEMGLPISKIFIATNSNDVLHKLFSENCYKKGEVNQTLAPSMDIAVASNFERLLFNLYENNAERLQIAMSSFPQNEISVPLESWKEVEDFFLSFPSSDQEILEEIKSTYEQHNYVLDPHTATGVRAAKELAQPNQSVISMATAHPAKFMEAIKQSLGEETVEMPGQLQAIVDKEEDFVILPDNIDKVREYILSSLE</sequence>
<reference evidence="11" key="1">
    <citation type="submission" date="2018-05" db="EMBL/GenBank/DDBJ databases">
        <authorList>
            <person name="Lanie J.A."/>
            <person name="Ng W.-L."/>
            <person name="Kazmierczak K.M."/>
            <person name="Andrzejewski T.M."/>
            <person name="Davidsen T.M."/>
            <person name="Wayne K.J."/>
            <person name="Tettelin H."/>
            <person name="Glass J.I."/>
            <person name="Rusch D."/>
            <person name="Podicherti R."/>
            <person name="Tsui H.-C.T."/>
            <person name="Winkler M.E."/>
        </authorList>
    </citation>
    <scope>NUCLEOTIDE SEQUENCE</scope>
</reference>
<dbReference type="InterPro" id="IPR029144">
    <property type="entry name" value="Thr_synth_N"/>
</dbReference>
<evidence type="ECO:0000256" key="3">
    <source>
        <dbReference type="ARBA" id="ARBA00005517"/>
    </source>
</evidence>
<dbReference type="Pfam" id="PF00291">
    <property type="entry name" value="PALP"/>
    <property type="match status" value="1"/>
</dbReference>
<dbReference type="InterPro" id="IPR051166">
    <property type="entry name" value="Threonine_Synthase"/>
</dbReference>
<dbReference type="Gene3D" id="3.90.1380.10">
    <property type="entry name" value="Threonine synthase, N-terminal domain"/>
    <property type="match status" value="1"/>
</dbReference>
<dbReference type="PANTHER" id="PTHR42690">
    <property type="entry name" value="THREONINE SYNTHASE FAMILY MEMBER"/>
    <property type="match status" value="1"/>
</dbReference>
<proteinExistence type="inferred from homology"/>
<accession>A0A381NEF2</accession>
<keyword evidence="5" id="KW-0028">Amino-acid biosynthesis</keyword>
<organism evidence="11">
    <name type="scientific">marine metagenome</name>
    <dbReference type="NCBI Taxonomy" id="408172"/>
    <lineage>
        <taxon>unclassified sequences</taxon>
        <taxon>metagenomes</taxon>
        <taxon>ecological metagenomes</taxon>
    </lineage>
</organism>
<dbReference type="GO" id="GO:0004795">
    <property type="term" value="F:threonine synthase activity"/>
    <property type="evidence" value="ECO:0007669"/>
    <property type="project" value="UniProtKB-EC"/>
</dbReference>
<comment type="similarity">
    <text evidence="3">Belongs to the threonine synthase family.</text>
</comment>
<evidence type="ECO:0000256" key="1">
    <source>
        <dbReference type="ARBA" id="ARBA00001933"/>
    </source>
</evidence>
<dbReference type="GO" id="GO:0030170">
    <property type="term" value="F:pyridoxal phosphate binding"/>
    <property type="evidence" value="ECO:0007669"/>
    <property type="project" value="InterPro"/>
</dbReference>
<dbReference type="PANTHER" id="PTHR42690:SF1">
    <property type="entry name" value="THREONINE SYNTHASE-LIKE 2"/>
    <property type="match status" value="1"/>
</dbReference>
<dbReference type="InterPro" id="IPR000634">
    <property type="entry name" value="Ser/Thr_deHydtase_PyrdxlP-BS"/>
</dbReference>
<keyword evidence="7" id="KW-0663">Pyridoxal phosphate</keyword>
<dbReference type="GO" id="GO:0009088">
    <property type="term" value="P:threonine biosynthetic process"/>
    <property type="evidence" value="ECO:0007669"/>
    <property type="project" value="UniProtKB-UniPathway"/>
</dbReference>
<comment type="pathway">
    <text evidence="2">Amino-acid biosynthesis; L-threonine biosynthesis; L-threonine from L-aspartate: step 5/5.</text>
</comment>
<evidence type="ECO:0000313" key="11">
    <source>
        <dbReference type="EMBL" id="SUZ52942.1"/>
    </source>
</evidence>
<evidence type="ECO:0000256" key="5">
    <source>
        <dbReference type="ARBA" id="ARBA00022605"/>
    </source>
</evidence>
<evidence type="ECO:0000256" key="8">
    <source>
        <dbReference type="ARBA" id="ARBA00023239"/>
    </source>
</evidence>
<keyword evidence="8" id="KW-0456">Lyase</keyword>
<feature type="domain" description="Tryptophan synthase beta chain-like PALP" evidence="9">
    <location>
        <begin position="62"/>
        <end position="289"/>
    </location>
</feature>
<name>A0A381NEF2_9ZZZZ</name>
<evidence type="ECO:0000256" key="7">
    <source>
        <dbReference type="ARBA" id="ARBA00022898"/>
    </source>
</evidence>
<dbReference type="EMBL" id="UINC01000304">
    <property type="protein sequence ID" value="SUZ52942.1"/>
    <property type="molecule type" value="Genomic_DNA"/>
</dbReference>
<dbReference type="UniPathway" id="UPA00050">
    <property type="reaction ID" value="UER00065"/>
</dbReference>
<evidence type="ECO:0000259" key="10">
    <source>
        <dbReference type="Pfam" id="PF14821"/>
    </source>
</evidence>
<protein>
    <recommendedName>
        <fullName evidence="4">threonine synthase</fullName>
        <ecNumber evidence="4">4.2.3.1</ecNumber>
    </recommendedName>
</protein>